<protein>
    <submittedName>
        <fullName evidence="1">Type I secretion system ATPase</fullName>
    </submittedName>
</protein>
<proteinExistence type="predicted"/>
<reference evidence="1" key="2">
    <citation type="submission" date="2020-09" db="EMBL/GenBank/DDBJ databases">
        <authorList>
            <person name="Sun Q."/>
            <person name="Zhou Y."/>
        </authorList>
    </citation>
    <scope>NUCLEOTIDE SEQUENCE</scope>
    <source>
        <strain evidence="1">CGMCC 1.15367</strain>
    </source>
</reference>
<reference evidence="1" key="1">
    <citation type="journal article" date="2014" name="Int. J. Syst. Evol. Microbiol.">
        <title>Complete genome sequence of Corynebacterium casei LMG S-19264T (=DSM 44701T), isolated from a smear-ripened cheese.</title>
        <authorList>
            <consortium name="US DOE Joint Genome Institute (JGI-PGF)"/>
            <person name="Walter F."/>
            <person name="Albersmeier A."/>
            <person name="Kalinowski J."/>
            <person name="Ruckert C."/>
        </authorList>
    </citation>
    <scope>NUCLEOTIDE SEQUENCE</scope>
    <source>
        <strain evidence="1">CGMCC 1.15367</strain>
    </source>
</reference>
<evidence type="ECO:0000313" key="2">
    <source>
        <dbReference type="Proteomes" id="UP000644699"/>
    </source>
</evidence>
<organism evidence="1 2">
    <name type="scientific">Aureimonas endophytica</name>
    <dbReference type="NCBI Taxonomy" id="2027858"/>
    <lineage>
        <taxon>Bacteria</taxon>
        <taxon>Pseudomonadati</taxon>
        <taxon>Pseudomonadota</taxon>
        <taxon>Alphaproteobacteria</taxon>
        <taxon>Hyphomicrobiales</taxon>
        <taxon>Aurantimonadaceae</taxon>
        <taxon>Aureimonas</taxon>
    </lineage>
</organism>
<dbReference type="Proteomes" id="UP000644699">
    <property type="component" value="Unassembled WGS sequence"/>
</dbReference>
<comment type="caution">
    <text evidence="1">The sequence shown here is derived from an EMBL/GenBank/DDBJ whole genome shotgun (WGS) entry which is preliminary data.</text>
</comment>
<keyword evidence="2" id="KW-1185">Reference proteome</keyword>
<sequence length="697" mass="72764">MDKITEEIAHFVGSWHLATEEARARHDYYKFYAATHQTADRPLHAETQVTIRAPFDLDDFAPSLSYAAPGPAQYWAFSERVPEPALFHEFTPWPSFFQLRTSELQLHTSGMMWRQTGTLPEPHVTPPGSVAVVVAQAAILSDDDRLDLGGHGLVFRPTEQAGESLAQLIGKTLALSPLAHVAPPGSDAAIKSFIDDTAATLRAYEAPTPPTNGDELTVFVAKAAVLDGDFVNGTADAAVPDYAAYRPAVAAPAADDPFAGFTPSFRNGGNAGGTPGPDTPAVVKGTTTAGEGLVAPHSSIDIQAGGNTLVNAVALTNDWLAAKVTAVIGNHVELNAIVQINAYADDDTLTATLGHAGDDAATAAFNIASFRRIDPAADHAASAGSSGGTHDFPNYWAVTKVTGDLMILNWIEQINFMSDRDTAIMSASGNKVQVVAGDNHATNYTSLAELGHYYDLIIVGGSVYDANVITQTNILLDNDTVGAVSGFAAGSGSVSSHGNLLWNEARITNVGAADRFDALPAAYREAADHLAKGSTGAPADVLKDEAFAGSGVVRALYITGDVIDLQFVKQTNVLGDADKVALAMDKVKGDASADWTVSTGHNTLVNSASILDVDGFGPTHVGGQAYSDEILIQANLISHTPQLAPLGGDALVNEAVAFLGDDMLKPDMGSHGGTDLAHHGALPLGTVQADPMHVLAA</sequence>
<dbReference type="RefSeq" id="WP_188907440.1">
    <property type="nucleotide sequence ID" value="NZ_BMIQ01000002.1"/>
</dbReference>
<gene>
    <name evidence="1" type="ORF">GCM10011390_12960</name>
</gene>
<name>A0A916ZH66_9HYPH</name>
<dbReference type="EMBL" id="BMIQ01000002">
    <property type="protein sequence ID" value="GGD95614.1"/>
    <property type="molecule type" value="Genomic_DNA"/>
</dbReference>
<dbReference type="AlphaFoldDB" id="A0A916ZH66"/>
<accession>A0A916ZH66</accession>
<evidence type="ECO:0000313" key="1">
    <source>
        <dbReference type="EMBL" id="GGD95614.1"/>
    </source>
</evidence>